<gene>
    <name evidence="1" type="ORF">B0J15DRAFT_185384</name>
</gene>
<dbReference type="InterPro" id="IPR015947">
    <property type="entry name" value="PUA-like_sf"/>
</dbReference>
<dbReference type="EMBL" id="JAGTJS010000003">
    <property type="protein sequence ID" value="KAH7272712.1"/>
    <property type="molecule type" value="Genomic_DNA"/>
</dbReference>
<dbReference type="Proteomes" id="UP000736672">
    <property type="component" value="Unassembled WGS sequence"/>
</dbReference>
<organism evidence="1 2">
    <name type="scientific">Fusarium solani</name>
    <name type="common">Filamentous fungus</name>
    <dbReference type="NCBI Taxonomy" id="169388"/>
    <lineage>
        <taxon>Eukaryota</taxon>
        <taxon>Fungi</taxon>
        <taxon>Dikarya</taxon>
        <taxon>Ascomycota</taxon>
        <taxon>Pezizomycotina</taxon>
        <taxon>Sordariomycetes</taxon>
        <taxon>Hypocreomycetidae</taxon>
        <taxon>Hypocreales</taxon>
        <taxon>Nectriaceae</taxon>
        <taxon>Fusarium</taxon>
        <taxon>Fusarium solani species complex</taxon>
    </lineage>
</organism>
<dbReference type="OrthoDB" id="3244603at2759"/>
<keyword evidence="2" id="KW-1185">Reference proteome</keyword>
<comment type="caution">
    <text evidence="1">The sequence shown here is derived from an EMBL/GenBank/DDBJ whole genome shotgun (WGS) entry which is preliminary data.</text>
</comment>
<evidence type="ECO:0000313" key="2">
    <source>
        <dbReference type="Proteomes" id="UP000736672"/>
    </source>
</evidence>
<evidence type="ECO:0000313" key="1">
    <source>
        <dbReference type="EMBL" id="KAH7272712.1"/>
    </source>
</evidence>
<reference evidence="1" key="1">
    <citation type="journal article" date="2021" name="Nat. Commun.">
        <title>Genetic determinants of endophytism in the Arabidopsis root mycobiome.</title>
        <authorList>
            <person name="Mesny F."/>
            <person name="Miyauchi S."/>
            <person name="Thiergart T."/>
            <person name="Pickel B."/>
            <person name="Atanasova L."/>
            <person name="Karlsson M."/>
            <person name="Huettel B."/>
            <person name="Barry K.W."/>
            <person name="Haridas S."/>
            <person name="Chen C."/>
            <person name="Bauer D."/>
            <person name="Andreopoulos W."/>
            <person name="Pangilinan J."/>
            <person name="LaButti K."/>
            <person name="Riley R."/>
            <person name="Lipzen A."/>
            <person name="Clum A."/>
            <person name="Drula E."/>
            <person name="Henrissat B."/>
            <person name="Kohler A."/>
            <person name="Grigoriev I.V."/>
            <person name="Martin F.M."/>
            <person name="Hacquard S."/>
        </authorList>
    </citation>
    <scope>NUCLEOTIDE SEQUENCE</scope>
    <source>
        <strain evidence="1">FSSC 5 MPI-SDFR-AT-0091</strain>
    </source>
</reference>
<protein>
    <submittedName>
        <fullName evidence="1">PUA-like domain-containing protein</fullName>
    </submittedName>
</protein>
<proteinExistence type="predicted"/>
<name>A0A9P9L297_FUSSL</name>
<sequence>MASGKSEQRNSGMTVQMGLQRLGQLSNIVRVSGLDNVEKRSGNGRQSTATFDEDFILELSDSIRESLDRGEIGPRWEEAMGFLAAALRDEANKEPLMDLATIERGRLDRLVADITDPDKRPMDEPDRYARDVRLAERLEWRWRSRFRERYFSIQSSRYLKLPKTGRLRGVERDFGVSNPGEEWRIKDITTLQEIDRDAAFKPGHWWLNLACAQRDGIVDNPRETPTVGNLGGDTLPLLTGEEFEDPVLKDTTTYIRNGGLADMHVSLITKVGTVMRVLRGHNLNSPFAPRYGVRYDGLYKLAQYGQRFYEKMKTDRMFLILERVKTQPPIEDFEMVPRPSQIDDWGLYSQYAEEQVKKKLGDKGFLN</sequence>
<accession>A0A9P9L297</accession>
<dbReference type="SUPFAM" id="SSF88697">
    <property type="entry name" value="PUA domain-like"/>
    <property type="match status" value="1"/>
</dbReference>
<dbReference type="AlphaFoldDB" id="A0A9P9L297"/>
<dbReference type="InterPro" id="IPR036987">
    <property type="entry name" value="SRA-YDG_sf"/>
</dbReference>
<dbReference type="Gene3D" id="2.30.280.10">
    <property type="entry name" value="SRA-YDG"/>
    <property type="match status" value="1"/>
</dbReference>